<dbReference type="AlphaFoldDB" id="A0A6C0JS26"/>
<evidence type="ECO:0000313" key="1">
    <source>
        <dbReference type="EMBL" id="QHU07500.1"/>
    </source>
</evidence>
<name>A0A6C0JS26_9ZZZZ</name>
<accession>A0A6C0JS26</accession>
<organism evidence="1">
    <name type="scientific">viral metagenome</name>
    <dbReference type="NCBI Taxonomy" id="1070528"/>
    <lineage>
        <taxon>unclassified sequences</taxon>
        <taxon>metagenomes</taxon>
        <taxon>organismal metagenomes</taxon>
    </lineage>
</organism>
<reference evidence="1" key="1">
    <citation type="journal article" date="2020" name="Nature">
        <title>Giant virus diversity and host interactions through global metagenomics.</title>
        <authorList>
            <person name="Schulz F."/>
            <person name="Roux S."/>
            <person name="Paez-Espino D."/>
            <person name="Jungbluth S."/>
            <person name="Walsh D.A."/>
            <person name="Denef V.J."/>
            <person name="McMahon K.D."/>
            <person name="Konstantinidis K.T."/>
            <person name="Eloe-Fadrosh E.A."/>
            <person name="Kyrpides N.C."/>
            <person name="Woyke T."/>
        </authorList>
    </citation>
    <scope>NUCLEOTIDE SEQUENCE</scope>
    <source>
        <strain evidence="1">GVMAG-S-1040241-154</strain>
    </source>
</reference>
<proteinExistence type="predicted"/>
<dbReference type="EMBL" id="MN740684">
    <property type="protein sequence ID" value="QHU07500.1"/>
    <property type="molecule type" value="Genomic_DNA"/>
</dbReference>
<protein>
    <submittedName>
        <fullName evidence="1">Uncharacterized protein</fullName>
    </submittedName>
</protein>
<sequence>MMKSDLFYWIKQNLTYKNEKIVKNNYQQDTFYFNKIKTESVNNNLDNLEWKEKTIVVNMQSFKVYFSEHKENLYLKKKIIYNTDKFNAIFNNTDIVKIISYD</sequence>